<feature type="transmembrane region" description="Helical" evidence="12">
    <location>
        <begin position="273"/>
        <end position="299"/>
    </location>
</feature>
<feature type="transmembrane region" description="Helical" evidence="12">
    <location>
        <begin position="122"/>
        <end position="143"/>
    </location>
</feature>
<evidence type="ECO:0000256" key="7">
    <source>
        <dbReference type="ARBA" id="ARBA00023053"/>
    </source>
</evidence>
<evidence type="ECO:0000256" key="11">
    <source>
        <dbReference type="RuleBase" id="RU362091"/>
    </source>
</evidence>
<evidence type="ECO:0000256" key="4">
    <source>
        <dbReference type="ARBA" id="ARBA00022475"/>
    </source>
</evidence>
<comment type="similarity">
    <text evidence="2 11">Belongs to the sodium:solute symporter (SSF) (TC 2.A.21) family.</text>
</comment>
<keyword evidence="3" id="KW-0813">Transport</keyword>
<proteinExistence type="inferred from homology"/>
<dbReference type="PANTHER" id="PTHR42985">
    <property type="entry name" value="SODIUM-COUPLED MONOCARBOXYLATE TRANSPORTER"/>
    <property type="match status" value="1"/>
</dbReference>
<feature type="transmembrane region" description="Helical" evidence="12">
    <location>
        <begin position="80"/>
        <end position="101"/>
    </location>
</feature>
<organism evidence="13">
    <name type="scientific">Ixodes scapularis</name>
    <name type="common">Black-legged tick</name>
    <name type="synonym">Deer tick</name>
    <dbReference type="NCBI Taxonomy" id="6945"/>
    <lineage>
        <taxon>Eukaryota</taxon>
        <taxon>Metazoa</taxon>
        <taxon>Ecdysozoa</taxon>
        <taxon>Arthropoda</taxon>
        <taxon>Chelicerata</taxon>
        <taxon>Arachnida</taxon>
        <taxon>Acari</taxon>
        <taxon>Parasitiformes</taxon>
        <taxon>Ixodida</taxon>
        <taxon>Ixodoidea</taxon>
        <taxon>Ixodidae</taxon>
        <taxon>Ixodinae</taxon>
        <taxon>Ixodes</taxon>
    </lineage>
</organism>
<dbReference type="InterPro" id="IPR001734">
    <property type="entry name" value="Na/solute_symporter"/>
</dbReference>
<keyword evidence="8" id="KW-0406">Ion transport</keyword>
<feature type="transmembrane region" description="Helical" evidence="12">
    <location>
        <begin position="334"/>
        <end position="360"/>
    </location>
</feature>
<dbReference type="InterPro" id="IPR038377">
    <property type="entry name" value="Na/Glc_symporter_sf"/>
</dbReference>
<dbReference type="GO" id="GO:0006814">
    <property type="term" value="P:sodium ion transport"/>
    <property type="evidence" value="ECO:0007669"/>
    <property type="project" value="UniProtKB-KW"/>
</dbReference>
<evidence type="ECO:0000256" key="6">
    <source>
        <dbReference type="ARBA" id="ARBA00022989"/>
    </source>
</evidence>
<keyword evidence="9 12" id="KW-0472">Membrane</keyword>
<evidence type="ECO:0000256" key="9">
    <source>
        <dbReference type="ARBA" id="ARBA00023136"/>
    </source>
</evidence>
<dbReference type="PANTHER" id="PTHR42985:SF40">
    <property type="entry name" value="LD47995P-RELATED"/>
    <property type="match status" value="1"/>
</dbReference>
<evidence type="ECO:0000256" key="3">
    <source>
        <dbReference type="ARBA" id="ARBA00022448"/>
    </source>
</evidence>
<name>A0A4D5RPW5_IXOSC</name>
<dbReference type="Pfam" id="PF00474">
    <property type="entry name" value="SSF"/>
    <property type="match status" value="1"/>
</dbReference>
<keyword evidence="4" id="KW-1003">Cell membrane</keyword>
<accession>A0A4D5RPW5</accession>
<feature type="transmembrane region" description="Helical" evidence="12">
    <location>
        <begin position="380"/>
        <end position="399"/>
    </location>
</feature>
<dbReference type="GO" id="GO:0005886">
    <property type="term" value="C:plasma membrane"/>
    <property type="evidence" value="ECO:0007669"/>
    <property type="project" value="UniProtKB-SubCell"/>
</dbReference>
<evidence type="ECO:0000313" key="13">
    <source>
        <dbReference type="EMBL" id="MOY39293.1"/>
    </source>
</evidence>
<dbReference type="VEuPathDB" id="VectorBase:ISCW014405"/>
<evidence type="ECO:0000256" key="12">
    <source>
        <dbReference type="SAM" id="Phobius"/>
    </source>
</evidence>
<feature type="transmembrane region" description="Helical" evidence="12">
    <location>
        <begin position="434"/>
        <end position="456"/>
    </location>
</feature>
<dbReference type="VEuPathDB" id="VectorBase:ISCW014404"/>
<keyword evidence="10" id="KW-0739">Sodium transport</keyword>
<feature type="transmembrane region" description="Helical" evidence="12">
    <location>
        <begin position="6"/>
        <end position="27"/>
    </location>
</feature>
<dbReference type="PROSITE" id="PS50283">
    <property type="entry name" value="NA_SOLUT_SYMP_3"/>
    <property type="match status" value="1"/>
</dbReference>
<evidence type="ECO:0000256" key="10">
    <source>
        <dbReference type="ARBA" id="ARBA00023201"/>
    </source>
</evidence>
<protein>
    <submittedName>
        <fullName evidence="13">Putative iodide/myo-inositol/multivitamin symporter</fullName>
    </submittedName>
</protein>
<dbReference type="NCBIfam" id="TIGR00813">
    <property type="entry name" value="sss"/>
    <property type="match status" value="1"/>
</dbReference>
<keyword evidence="6 12" id="KW-1133">Transmembrane helix</keyword>
<evidence type="ECO:0000256" key="2">
    <source>
        <dbReference type="ARBA" id="ARBA00006434"/>
    </source>
</evidence>
<evidence type="ECO:0000256" key="8">
    <source>
        <dbReference type="ARBA" id="ARBA00023065"/>
    </source>
</evidence>
<keyword evidence="5 12" id="KW-0812">Transmembrane</keyword>
<dbReference type="VEuPathDB" id="VectorBase:ISCI013106"/>
<dbReference type="InterPro" id="IPR051163">
    <property type="entry name" value="Sodium:Solute_Symporter_SSF"/>
</dbReference>
<reference evidence="13" key="1">
    <citation type="submission" date="2019-04" db="EMBL/GenBank/DDBJ databases">
        <title>An insight into the mialome of Ixodes scapularis.</title>
        <authorList>
            <person name="Ribeiro J.M."/>
            <person name="Mather T.N."/>
            <person name="Karim S."/>
        </authorList>
    </citation>
    <scope>NUCLEOTIDE SEQUENCE</scope>
</reference>
<dbReference type="Gene3D" id="1.20.1730.10">
    <property type="entry name" value="Sodium/glucose cotransporter"/>
    <property type="match status" value="1"/>
</dbReference>
<comment type="subcellular location">
    <subcellularLocation>
        <location evidence="1">Cell membrane</location>
        <topology evidence="1">Multi-pass membrane protein</topology>
    </subcellularLocation>
</comment>
<feature type="transmembrane region" description="Helical" evidence="12">
    <location>
        <begin position="48"/>
        <end position="74"/>
    </location>
</feature>
<feature type="transmembrane region" description="Helical" evidence="12">
    <location>
        <begin position="405"/>
        <end position="427"/>
    </location>
</feature>
<dbReference type="VEuPathDB" id="VectorBase:ISCW023465"/>
<evidence type="ECO:0000256" key="5">
    <source>
        <dbReference type="ARBA" id="ARBA00022692"/>
    </source>
</evidence>
<keyword evidence="7" id="KW-0915">Sodium</keyword>
<dbReference type="GO" id="GO:0022857">
    <property type="term" value="F:transmembrane transporter activity"/>
    <property type="evidence" value="ECO:0007669"/>
    <property type="project" value="InterPro"/>
</dbReference>
<dbReference type="AlphaFoldDB" id="A0A4D5RPW5"/>
<feature type="transmembrane region" description="Helical" evidence="12">
    <location>
        <begin position="498"/>
        <end position="519"/>
    </location>
</feature>
<feature type="transmembrane region" description="Helical" evidence="12">
    <location>
        <begin position="149"/>
        <end position="172"/>
    </location>
</feature>
<evidence type="ECO:0000256" key="1">
    <source>
        <dbReference type="ARBA" id="ARBA00004651"/>
    </source>
</evidence>
<dbReference type="EMBL" id="GHJT01005322">
    <property type="protein sequence ID" value="MOY39293.1"/>
    <property type="molecule type" value="Transcribed_RNA"/>
</dbReference>
<sequence length="583" mass="64103">MGPLLEYILFGVLTSANLALGLYFSFAKRSKKAGTDEMFLASRSLGSFPLAMSVLASMMSALGVVGFVAHYYYYGFYFNWAFLSQIVVLPMVMNVMVPLLYRQRVTSIFEYVRMRFGRNIGLVSCGLYILMSQSLGAVALYSASVAVSTIFTVRLLFSTLTIGLAGTIYTALGGLRGVVWTDCMQGILILMAPVTVITKVIYDSANNKKVLPPVTDVPFGRYMLDASATITNDENVWACIFGLSITFLYRQGVDQMVVQRYFAAKTLKDAQKIAWMAIALNIFYTFCMSGMAFALVYWFSDCDPLHSGSITRFDELLPYYVKEYLSDFPGFSGLFLTGVVCAATSTTSSIINSEAAVFYVDVISPAVKMSDRKASLVVKLLAFSFGTFMTVYGVIVPYLGSAVRVLIMFYSSVASPFVAIVLLGFVFPCVGRKGAATAILFATGIQFWQTAGKFYYNVKPPWMPVSIDGCVSNVTNATTQFIGSNEFVGIPYFYQVSAYWSGFISVLFMILVGVSVSLITGEAKLYKRNLSLTGEAFLKLWIKLKLVTPPSDADFFQQHSSRLVGATNAGIGIEETEHACTRF</sequence>
<dbReference type="VEuPathDB" id="VectorBase:ISCP_011731"/>